<dbReference type="PANTHER" id="PTHR37483:SF1">
    <property type="entry name" value="UPF0125 PROTEIN RATB"/>
    <property type="match status" value="1"/>
</dbReference>
<dbReference type="SUPFAM" id="SSF54285">
    <property type="entry name" value="MoaD/ThiS"/>
    <property type="match status" value="1"/>
</dbReference>
<dbReference type="InterPro" id="IPR037021">
    <property type="entry name" value="RnfH_sf"/>
</dbReference>
<proteinExistence type="inferred from homology"/>
<reference evidence="4 5" key="1">
    <citation type="submission" date="2023-10" db="EMBL/GenBank/DDBJ databases">
        <title>Surface-active antibiotics is a multifunctional adaptation for post-fire microbes.</title>
        <authorList>
            <person name="Liu M.D."/>
            <person name="Du Y."/>
            <person name="Koupaei S.K."/>
            <person name="Kim N.R."/>
            <person name="Zhang W."/>
            <person name="Traxler M.F."/>
        </authorList>
    </citation>
    <scope>NUCLEOTIDE SEQUENCE [LARGE SCALE GENOMIC DNA]</scope>
    <source>
        <strain evidence="4 5">F3</strain>
    </source>
</reference>
<evidence type="ECO:0000256" key="2">
    <source>
        <dbReference type="HAMAP-Rule" id="MF_00460"/>
    </source>
</evidence>
<comment type="similarity">
    <text evidence="1 2">Belongs to the UPF0125 (RnfH) family.</text>
</comment>
<accession>A0ABZ0ER88</accession>
<evidence type="ECO:0000313" key="5">
    <source>
        <dbReference type="Proteomes" id="UP001302652"/>
    </source>
</evidence>
<feature type="region of interest" description="Disordered" evidence="3">
    <location>
        <begin position="87"/>
        <end position="110"/>
    </location>
</feature>
<dbReference type="Proteomes" id="UP001302652">
    <property type="component" value="Chromosome 1"/>
</dbReference>
<dbReference type="PANTHER" id="PTHR37483">
    <property type="entry name" value="UPF0125 PROTEIN RATB"/>
    <property type="match status" value="1"/>
</dbReference>
<dbReference type="Gene3D" id="3.10.20.280">
    <property type="entry name" value="RnfH-like"/>
    <property type="match status" value="1"/>
</dbReference>
<evidence type="ECO:0000313" key="4">
    <source>
        <dbReference type="EMBL" id="WOD19681.1"/>
    </source>
</evidence>
<dbReference type="HAMAP" id="MF_00460">
    <property type="entry name" value="UPF0125_RnfH"/>
    <property type="match status" value="1"/>
</dbReference>
<feature type="compositionally biased region" description="Basic and acidic residues" evidence="3">
    <location>
        <begin position="100"/>
        <end position="110"/>
    </location>
</feature>
<dbReference type="Pfam" id="PF03658">
    <property type="entry name" value="Ub-RnfH"/>
    <property type="match status" value="1"/>
</dbReference>
<dbReference type="NCBIfam" id="NF002490">
    <property type="entry name" value="PRK01777.1"/>
    <property type="match status" value="1"/>
</dbReference>
<dbReference type="InterPro" id="IPR005346">
    <property type="entry name" value="RnfH"/>
</dbReference>
<dbReference type="InterPro" id="IPR016155">
    <property type="entry name" value="Mopterin_synth/thiamin_S_b"/>
</dbReference>
<gene>
    <name evidence="4" type="ORF">RW095_26035</name>
</gene>
<keyword evidence="5" id="KW-1185">Reference proteome</keyword>
<protein>
    <recommendedName>
        <fullName evidence="2">UPF0125 protein RW095_26035</fullName>
    </recommendedName>
</protein>
<evidence type="ECO:0000256" key="1">
    <source>
        <dbReference type="ARBA" id="ARBA00010645"/>
    </source>
</evidence>
<sequence length="110" mass="12344">MSERLSVQVCYALATEQVLIAVELPAGATLMQAIEASGILQRYPQIDLGTQKVGVFGKLKPLDTALADHDRVEIYRPLLVDPKVSRQRRVEKTRKAGSIEGRRWQNKDSR</sequence>
<dbReference type="RefSeq" id="WP_317021716.1">
    <property type="nucleotide sequence ID" value="NZ_CP136513.1"/>
</dbReference>
<dbReference type="EMBL" id="CP136513">
    <property type="protein sequence ID" value="WOD19681.1"/>
    <property type="molecule type" value="Genomic_DNA"/>
</dbReference>
<name>A0ABZ0ER88_9BURK</name>
<organism evidence="4 5">
    <name type="scientific">Paraburkholderia kirstenboschensis</name>
    <dbReference type="NCBI Taxonomy" id="1245436"/>
    <lineage>
        <taxon>Bacteria</taxon>
        <taxon>Pseudomonadati</taxon>
        <taxon>Pseudomonadota</taxon>
        <taxon>Betaproteobacteria</taxon>
        <taxon>Burkholderiales</taxon>
        <taxon>Burkholderiaceae</taxon>
        <taxon>Paraburkholderia</taxon>
    </lineage>
</organism>
<evidence type="ECO:0000256" key="3">
    <source>
        <dbReference type="SAM" id="MobiDB-lite"/>
    </source>
</evidence>